<dbReference type="OrthoDB" id="9805815at2"/>
<keyword evidence="3" id="KW-0560">Oxidoreductase</keyword>
<dbReference type="STRING" id="412690.SAMN04489834_1466"/>
<reference evidence="6" key="1">
    <citation type="submission" date="2016-10" db="EMBL/GenBank/DDBJ databases">
        <authorList>
            <person name="Varghese N."/>
            <person name="Submissions S."/>
        </authorList>
    </citation>
    <scope>NUCLEOTIDE SEQUENCE [LARGE SCALE GENOMIC DNA]</scope>
    <source>
        <strain evidence="6">DSM 21772</strain>
    </source>
</reference>
<dbReference type="GO" id="GO:0019619">
    <property type="term" value="P:3,4-dihydroxybenzoate catabolic process"/>
    <property type="evidence" value="ECO:0007669"/>
    <property type="project" value="InterPro"/>
</dbReference>
<evidence type="ECO:0000313" key="6">
    <source>
        <dbReference type="Proteomes" id="UP000181956"/>
    </source>
</evidence>
<dbReference type="InterPro" id="IPR015889">
    <property type="entry name" value="Intradiol_dOase_core"/>
</dbReference>
<dbReference type="RefSeq" id="WP_083363448.1">
    <property type="nucleotide sequence ID" value="NZ_LT629742.1"/>
</dbReference>
<dbReference type="InterPro" id="IPR012785">
    <property type="entry name" value="Protocat_dOase_b"/>
</dbReference>
<name>A0A1H1S5A6_9MICO</name>
<evidence type="ECO:0000256" key="2">
    <source>
        <dbReference type="ARBA" id="ARBA00022964"/>
    </source>
</evidence>
<feature type="domain" description="Intradiol ring-cleavage dioxygenases" evidence="4">
    <location>
        <begin position="111"/>
        <end position="139"/>
    </location>
</feature>
<dbReference type="PROSITE" id="PS00083">
    <property type="entry name" value="INTRADIOL_DIOXYGENAS"/>
    <property type="match status" value="1"/>
</dbReference>
<dbReference type="Pfam" id="PF00775">
    <property type="entry name" value="Dioxygenase_C"/>
    <property type="match status" value="1"/>
</dbReference>
<dbReference type="InterPro" id="IPR000627">
    <property type="entry name" value="Intradiol_dOase_C"/>
</dbReference>
<sequence>MTVIPRPPVAPESLLAAPDQASQAEITREIAEFHADFLRREAAGEVLPRTMYDFPPYRSSILRHPTKSPTLVDPETIELLSPAFGQRDVAAIESDLTLQHAGEPLGERITVRGRLLDSWGRPIANQLIEVWQANSAGRYIHQRDQHPAPLDPNFTGAGRAVTNDRGEYLFTTIKPGPYPWKNHVNAWRPAHIHFSVFGSSFTQRVVTQMYFPGDPLFGLDPIYNSIRTQADRDRLIGVYDHDLTEPERSTGYRFDIVVDGPDATWFEQEDDH</sequence>
<evidence type="ECO:0000259" key="4">
    <source>
        <dbReference type="PROSITE" id="PS00083"/>
    </source>
</evidence>
<dbReference type="EMBL" id="LT629742">
    <property type="protein sequence ID" value="SDS42958.1"/>
    <property type="molecule type" value="Genomic_DNA"/>
</dbReference>
<organism evidence="5 6">
    <name type="scientific">Microterricola viridarii</name>
    <dbReference type="NCBI Taxonomy" id="412690"/>
    <lineage>
        <taxon>Bacteria</taxon>
        <taxon>Bacillati</taxon>
        <taxon>Actinomycetota</taxon>
        <taxon>Actinomycetes</taxon>
        <taxon>Micrococcales</taxon>
        <taxon>Microbacteriaceae</taxon>
        <taxon>Microterricola</taxon>
    </lineage>
</organism>
<dbReference type="GO" id="GO:0018578">
    <property type="term" value="F:protocatechuate 3,4-dioxygenase activity"/>
    <property type="evidence" value="ECO:0007669"/>
    <property type="project" value="InterPro"/>
</dbReference>
<dbReference type="GO" id="GO:0008199">
    <property type="term" value="F:ferric iron binding"/>
    <property type="evidence" value="ECO:0007669"/>
    <property type="project" value="InterPro"/>
</dbReference>
<dbReference type="PANTHER" id="PTHR33711">
    <property type="entry name" value="DIOXYGENASE, PUTATIVE (AFU_ORTHOLOGUE AFUA_2G02910)-RELATED"/>
    <property type="match status" value="1"/>
</dbReference>
<dbReference type="Pfam" id="PF12391">
    <property type="entry name" value="PCDO_beta_N"/>
    <property type="match status" value="1"/>
</dbReference>
<evidence type="ECO:0000313" key="5">
    <source>
        <dbReference type="EMBL" id="SDS42958.1"/>
    </source>
</evidence>
<keyword evidence="2 5" id="KW-0223">Dioxygenase</keyword>
<dbReference type="Proteomes" id="UP000181956">
    <property type="component" value="Chromosome I"/>
</dbReference>
<dbReference type="InterPro" id="IPR024756">
    <property type="entry name" value="PCDO_beta_N"/>
</dbReference>
<protein>
    <submittedName>
        <fullName evidence="5">Protocatechuate 3,4-dioxygenase, beta subunit</fullName>
    </submittedName>
</protein>
<dbReference type="AlphaFoldDB" id="A0A1H1S5A6"/>
<dbReference type="Gene3D" id="2.60.130.10">
    <property type="entry name" value="Aromatic compound dioxygenase"/>
    <property type="match status" value="1"/>
</dbReference>
<evidence type="ECO:0000256" key="1">
    <source>
        <dbReference type="ARBA" id="ARBA00007825"/>
    </source>
</evidence>
<keyword evidence="6" id="KW-1185">Reference proteome</keyword>
<evidence type="ECO:0000256" key="3">
    <source>
        <dbReference type="ARBA" id="ARBA00023002"/>
    </source>
</evidence>
<proteinExistence type="inferred from homology"/>
<dbReference type="PANTHER" id="PTHR33711:SF10">
    <property type="entry name" value="INTRADIOL RING-CLEAVAGE DIOXYGENASES DOMAIN-CONTAINING PROTEIN"/>
    <property type="match status" value="1"/>
</dbReference>
<accession>A0A1H1S5A6</accession>
<comment type="similarity">
    <text evidence="1">Belongs to the intradiol ring-cleavage dioxygenase family.</text>
</comment>
<dbReference type="InterPro" id="IPR050770">
    <property type="entry name" value="Intradiol_RC_Dioxygenase"/>
</dbReference>
<dbReference type="NCBIfam" id="TIGR02422">
    <property type="entry name" value="protocat_beta"/>
    <property type="match status" value="1"/>
</dbReference>
<gene>
    <name evidence="5" type="ORF">SAMN04489834_1466</name>
</gene>
<dbReference type="SUPFAM" id="SSF49482">
    <property type="entry name" value="Aromatic compound dioxygenase"/>
    <property type="match status" value="1"/>
</dbReference>